<organism evidence="2 3">
    <name type="scientific">Nostoc flagelliforme CCNUN1</name>
    <dbReference type="NCBI Taxonomy" id="2038116"/>
    <lineage>
        <taxon>Bacteria</taxon>
        <taxon>Bacillati</taxon>
        <taxon>Cyanobacteriota</taxon>
        <taxon>Cyanophyceae</taxon>
        <taxon>Nostocales</taxon>
        <taxon>Nostocaceae</taxon>
        <taxon>Nostoc</taxon>
    </lineage>
</organism>
<gene>
    <name evidence="2" type="ORF">COO91_00263</name>
</gene>
<evidence type="ECO:0000256" key="1">
    <source>
        <dbReference type="SAM" id="MobiDB-lite"/>
    </source>
</evidence>
<sequence length="105" mass="11184">MSPTEPLQDSSTVSAWVRLRPKSENLANTTTQPQLTAVSTTPHNVATTTLIMEASGWVIDRNGNIELVAQVPQLNPHSPWQTPASCPVSQGGVKYGKTSEAKASS</sequence>
<dbReference type="EMBL" id="CP024785">
    <property type="protein sequence ID" value="AUB34443.1"/>
    <property type="molecule type" value="Genomic_DNA"/>
</dbReference>
<keyword evidence="3" id="KW-1185">Reference proteome</keyword>
<dbReference type="Proteomes" id="UP000232003">
    <property type="component" value="Chromosome"/>
</dbReference>
<proteinExistence type="predicted"/>
<protein>
    <submittedName>
        <fullName evidence="2">Large exoprotein involved in heme utilization or adhesion</fullName>
    </submittedName>
</protein>
<accession>A0A2K8SGQ0</accession>
<evidence type="ECO:0000313" key="2">
    <source>
        <dbReference type="EMBL" id="AUB34443.1"/>
    </source>
</evidence>
<reference evidence="2 3" key="1">
    <citation type="submission" date="2017-11" db="EMBL/GenBank/DDBJ databases">
        <title>Complete genome of a free-living desiccation-tolerant cyanobacterium and its photosynthetic adaptation to extreme terrestrial habitat.</title>
        <authorList>
            <person name="Shang J."/>
        </authorList>
    </citation>
    <scope>NUCLEOTIDE SEQUENCE [LARGE SCALE GENOMIC DNA]</scope>
    <source>
        <strain evidence="2 3">CCNUN1</strain>
    </source>
</reference>
<evidence type="ECO:0000313" key="3">
    <source>
        <dbReference type="Proteomes" id="UP000232003"/>
    </source>
</evidence>
<feature type="region of interest" description="Disordered" evidence="1">
    <location>
        <begin position="80"/>
        <end position="105"/>
    </location>
</feature>
<name>A0A2K8SGQ0_9NOSO</name>
<dbReference type="KEGG" id="nfl:COO91_00263"/>
<dbReference type="AlphaFoldDB" id="A0A2K8SGQ0"/>